<comment type="caution">
    <text evidence="6">The sequence shown here is derived from an EMBL/GenBank/DDBJ whole genome shotgun (WGS) entry which is preliminary data.</text>
</comment>
<accession>A0A2U2AIG0</accession>
<evidence type="ECO:0000256" key="4">
    <source>
        <dbReference type="ARBA" id="ARBA00023136"/>
    </source>
</evidence>
<name>A0A2U2AIG0_9GAMM</name>
<evidence type="ECO:0000313" key="6">
    <source>
        <dbReference type="EMBL" id="PWD82446.1"/>
    </source>
</evidence>
<dbReference type="Proteomes" id="UP000244948">
    <property type="component" value="Unassembled WGS sequence"/>
</dbReference>
<dbReference type="Pfam" id="PF07869">
    <property type="entry name" value="DUF1656"/>
    <property type="match status" value="1"/>
</dbReference>
<feature type="transmembrane region" description="Helical" evidence="5">
    <location>
        <begin position="50"/>
        <end position="67"/>
    </location>
</feature>
<evidence type="ECO:0000256" key="3">
    <source>
        <dbReference type="ARBA" id="ARBA00022989"/>
    </source>
</evidence>
<keyword evidence="3 5" id="KW-1133">Transmembrane helix</keyword>
<gene>
    <name evidence="6" type="ORF">DC082_09235</name>
</gene>
<keyword evidence="1" id="KW-1003">Cell membrane</keyword>
<organism evidence="6 7">
    <name type="scientific">Ignatzschineria indica</name>
    <dbReference type="NCBI Taxonomy" id="472583"/>
    <lineage>
        <taxon>Bacteria</taxon>
        <taxon>Pseudomonadati</taxon>
        <taxon>Pseudomonadota</taxon>
        <taxon>Gammaproteobacteria</taxon>
        <taxon>Cardiobacteriales</taxon>
        <taxon>Ignatzschineriaceae</taxon>
        <taxon>Ignatzschineria</taxon>
    </lineage>
</organism>
<keyword evidence="2 5" id="KW-0812">Transmembrane</keyword>
<dbReference type="RefSeq" id="WP_094568539.1">
    <property type="nucleotide sequence ID" value="NZ_BMXZ01000002.1"/>
</dbReference>
<protein>
    <submittedName>
        <fullName evidence="6">DUF1656 domain-containing protein</fullName>
    </submittedName>
</protein>
<dbReference type="AlphaFoldDB" id="A0A2U2AIG0"/>
<evidence type="ECO:0000256" key="1">
    <source>
        <dbReference type="ARBA" id="ARBA00022475"/>
    </source>
</evidence>
<reference evidence="6 7" key="1">
    <citation type="journal article" date="2018" name="Genome Announc.">
        <title>Ignatzschineria cameli sp. nov., isolated from necrotic foot tissue of dromedaries (Camelus dromedarius) and associated maggots (Wohlfahrtia species) in Dubai.</title>
        <authorList>
            <person name="Tsang C.C."/>
            <person name="Tang J.Y."/>
            <person name="Fong J.Y."/>
            <person name="Kinne J."/>
            <person name="Lee H.H."/>
            <person name="Joseph M."/>
            <person name="Jose S."/>
            <person name="Schuster R.K."/>
            <person name="Tang Y."/>
            <person name="Sivakumar S."/>
            <person name="Chen J.H."/>
            <person name="Teng J.L."/>
            <person name="Lau S.K."/>
            <person name="Wernery U."/>
            <person name="Woo P.C."/>
        </authorList>
    </citation>
    <scope>NUCLEOTIDE SEQUENCE [LARGE SCALE GENOMIC DNA]</scope>
    <source>
        <strain evidence="6 7">KCTC 22643</strain>
    </source>
</reference>
<keyword evidence="7" id="KW-1185">Reference proteome</keyword>
<dbReference type="EMBL" id="QEWR01000005">
    <property type="protein sequence ID" value="PWD82446.1"/>
    <property type="molecule type" value="Genomic_DNA"/>
</dbReference>
<feature type="transmembrane region" description="Helical" evidence="5">
    <location>
        <begin position="6"/>
        <end position="29"/>
    </location>
</feature>
<evidence type="ECO:0000256" key="5">
    <source>
        <dbReference type="SAM" id="Phobius"/>
    </source>
</evidence>
<evidence type="ECO:0000256" key="2">
    <source>
        <dbReference type="ARBA" id="ARBA00022692"/>
    </source>
</evidence>
<proteinExistence type="predicted"/>
<evidence type="ECO:0000313" key="7">
    <source>
        <dbReference type="Proteomes" id="UP000244948"/>
    </source>
</evidence>
<sequence>MKELVFGSLIFLPGILKVLVLGFFIWLIARGFYRKKLYSSGIWHPNLVDITIYFVSLYLSHLIFLFLQG</sequence>
<keyword evidence="4 5" id="KW-0472">Membrane</keyword>
<dbReference type="InterPro" id="IPR012451">
    <property type="entry name" value="DUF1656"/>
</dbReference>